<feature type="compositionally biased region" description="Low complexity" evidence="10">
    <location>
        <begin position="9"/>
        <end position="29"/>
    </location>
</feature>
<evidence type="ECO:0000256" key="5">
    <source>
        <dbReference type="ARBA" id="ARBA00023015"/>
    </source>
</evidence>
<evidence type="ECO:0000256" key="1">
    <source>
        <dbReference type="ARBA" id="ARBA00004123"/>
    </source>
</evidence>
<evidence type="ECO:0000256" key="2">
    <source>
        <dbReference type="ARBA" id="ARBA00006918"/>
    </source>
</evidence>
<dbReference type="InterPro" id="IPR009057">
    <property type="entry name" value="Homeodomain-like_sf"/>
</dbReference>
<evidence type="ECO:0000256" key="4">
    <source>
        <dbReference type="ARBA" id="ARBA00022853"/>
    </source>
</evidence>
<accession>A0AA38PEM1</accession>
<dbReference type="PANTHER" id="PTHR12855">
    <property type="entry name" value="DNA METHYLTRANSFERASE 1-ASSOCIATED PROTEIN 1 FAMILY MEMBER"/>
    <property type="match status" value="1"/>
</dbReference>
<keyword evidence="4" id="KW-0156">Chromatin regulator</keyword>
<dbReference type="AlphaFoldDB" id="A0AA38PEM1"/>
<protein>
    <recommendedName>
        <fullName evidence="3">SWR1-complex protein 4</fullName>
    </recommendedName>
</protein>
<dbReference type="GO" id="GO:0035267">
    <property type="term" value="C:NuA4 histone acetyltransferase complex"/>
    <property type="evidence" value="ECO:0007669"/>
    <property type="project" value="InterPro"/>
</dbReference>
<dbReference type="Pfam" id="PF16282">
    <property type="entry name" value="SANT_DAMP1_like"/>
    <property type="match status" value="1"/>
</dbReference>
<name>A0AA38PEM1_9AGAR</name>
<proteinExistence type="inferred from homology"/>
<comment type="similarity">
    <text evidence="2">Belongs to the SWC4 family.</text>
</comment>
<dbReference type="Proteomes" id="UP001163846">
    <property type="component" value="Unassembled WGS sequence"/>
</dbReference>
<feature type="coiled-coil region" evidence="9">
    <location>
        <begin position="234"/>
        <end position="261"/>
    </location>
</feature>
<comment type="caution">
    <text evidence="12">The sequence shown here is derived from an EMBL/GenBank/DDBJ whole genome shotgun (WGS) entry which is preliminary data.</text>
</comment>
<dbReference type="GO" id="GO:0000122">
    <property type="term" value="P:negative regulation of transcription by RNA polymerase II"/>
    <property type="evidence" value="ECO:0007669"/>
    <property type="project" value="TreeGrafter"/>
</dbReference>
<keyword evidence="6" id="KW-0804">Transcription</keyword>
<evidence type="ECO:0000256" key="9">
    <source>
        <dbReference type="SAM" id="Coils"/>
    </source>
</evidence>
<dbReference type="PANTHER" id="PTHR12855:SF10">
    <property type="entry name" value="DNA METHYLTRANSFERASE 1-ASSOCIATED PROTEIN 1"/>
    <property type="match status" value="1"/>
</dbReference>
<dbReference type="GO" id="GO:0003714">
    <property type="term" value="F:transcription corepressor activity"/>
    <property type="evidence" value="ECO:0007669"/>
    <property type="project" value="TreeGrafter"/>
</dbReference>
<evidence type="ECO:0000313" key="13">
    <source>
        <dbReference type="Proteomes" id="UP001163846"/>
    </source>
</evidence>
<dbReference type="EMBL" id="MU806037">
    <property type="protein sequence ID" value="KAJ3841503.1"/>
    <property type="molecule type" value="Genomic_DNA"/>
</dbReference>
<dbReference type="InterPro" id="IPR001005">
    <property type="entry name" value="SANT/Myb"/>
</dbReference>
<organism evidence="12 13">
    <name type="scientific">Lentinula raphanica</name>
    <dbReference type="NCBI Taxonomy" id="153919"/>
    <lineage>
        <taxon>Eukaryota</taxon>
        <taxon>Fungi</taxon>
        <taxon>Dikarya</taxon>
        <taxon>Basidiomycota</taxon>
        <taxon>Agaricomycotina</taxon>
        <taxon>Agaricomycetes</taxon>
        <taxon>Agaricomycetidae</taxon>
        <taxon>Agaricales</taxon>
        <taxon>Marasmiineae</taxon>
        <taxon>Omphalotaceae</taxon>
        <taxon>Lentinula</taxon>
    </lineage>
</organism>
<gene>
    <name evidence="12" type="ORF">F5878DRAFT_531544</name>
</gene>
<dbReference type="GO" id="GO:0000812">
    <property type="term" value="C:Swr1 complex"/>
    <property type="evidence" value="ECO:0007669"/>
    <property type="project" value="TreeGrafter"/>
</dbReference>
<keyword evidence="13" id="KW-1185">Reference proteome</keyword>
<sequence length="492" mass="55487">MASAADVRSILSLPSTSSSAAGPSQSKKQNAVATRKPEGISRELYSLIGPSAPALAAQLAKPRLKQKPNLGGGGSVKWEWRSFKNGARSDSLELGHWVKAVQNPSADYHFAKYNVQPTVYEWSQDEYSRHLEDSEWTKEETSYLFKIAHEYDLRWYIIHDRYQYPNGPTRELEDLKDRYYSVCRKLIRNRTWAGDEASKNQLLVSFQYDKEREILRKKYVNSLANRTSEQIQQEEALYIEIKRLEQNERQFKRDRENLLRTIAGIDSGLPDVVEDDASLIIADPKKKKLKGIDLDIPQTPLLTAPVMKRPPALNKNAVYDATHCIIRNEPPPTTPATKVAHTPAYLRSYKIPYPKAAIAHKVNALLTELGVSHSRLVMPTQASCQHLESVIDAATNLVELKKVLDKVNQDIEILKNQLELREGGDGGSVADADLDDRGETAEPEGEDRRSQSVMSARSTRSRKHSRRSMSISSVDTAVPTSTRPGTKRQKRM</sequence>
<keyword evidence="5" id="KW-0805">Transcription regulation</keyword>
<dbReference type="GO" id="GO:0006281">
    <property type="term" value="P:DNA repair"/>
    <property type="evidence" value="ECO:0007669"/>
    <property type="project" value="InterPro"/>
</dbReference>
<reference evidence="12" key="1">
    <citation type="submission" date="2022-08" db="EMBL/GenBank/DDBJ databases">
        <authorList>
            <consortium name="DOE Joint Genome Institute"/>
            <person name="Min B."/>
            <person name="Riley R."/>
            <person name="Sierra-Patev S."/>
            <person name="Naranjo-Ortiz M."/>
            <person name="Looney B."/>
            <person name="Konkel Z."/>
            <person name="Slot J.C."/>
            <person name="Sakamoto Y."/>
            <person name="Steenwyk J.L."/>
            <person name="Rokas A."/>
            <person name="Carro J."/>
            <person name="Camarero S."/>
            <person name="Ferreira P."/>
            <person name="Molpeceres G."/>
            <person name="Ruiz-Duenas F.J."/>
            <person name="Serrano A."/>
            <person name="Henrissat B."/>
            <person name="Drula E."/>
            <person name="Hughes K.W."/>
            <person name="Mata J.L."/>
            <person name="Ishikawa N.K."/>
            <person name="Vargas-Isla R."/>
            <person name="Ushijima S."/>
            <person name="Smith C.A."/>
            <person name="Ahrendt S."/>
            <person name="Andreopoulos W."/>
            <person name="He G."/>
            <person name="Labutti K."/>
            <person name="Lipzen A."/>
            <person name="Ng V."/>
            <person name="Sandor L."/>
            <person name="Barry K."/>
            <person name="Martinez A.T."/>
            <person name="Xiao Y."/>
            <person name="Gibbons J.G."/>
            <person name="Terashima K."/>
            <person name="Hibbett D.S."/>
            <person name="Grigoriev I.V."/>
        </authorList>
    </citation>
    <scope>NUCLEOTIDE SEQUENCE</scope>
    <source>
        <strain evidence="12">TFB9207</strain>
    </source>
</reference>
<keyword evidence="9" id="KW-0175">Coiled coil</keyword>
<feature type="compositionally biased region" description="Polar residues" evidence="10">
    <location>
        <begin position="474"/>
        <end position="484"/>
    </location>
</feature>
<evidence type="ECO:0000256" key="10">
    <source>
        <dbReference type="SAM" id="MobiDB-lite"/>
    </source>
</evidence>
<evidence type="ECO:0000256" key="7">
    <source>
        <dbReference type="ARBA" id="ARBA00023242"/>
    </source>
</evidence>
<dbReference type="SMART" id="SM00717">
    <property type="entry name" value="SANT"/>
    <property type="match status" value="1"/>
</dbReference>
<evidence type="ECO:0000256" key="8">
    <source>
        <dbReference type="ARBA" id="ARBA00025264"/>
    </source>
</evidence>
<feature type="compositionally biased region" description="Basic and acidic residues" evidence="10">
    <location>
        <begin position="435"/>
        <end position="450"/>
    </location>
</feature>
<evidence type="ECO:0000259" key="11">
    <source>
        <dbReference type="PROSITE" id="PS50090"/>
    </source>
</evidence>
<dbReference type="FunFam" id="1.10.10.60:FF:000087">
    <property type="entry name" value="DNA methyltransferase 1-associated protein 1"/>
    <property type="match status" value="1"/>
</dbReference>
<comment type="function">
    <text evidence="8">Component of the SWR1 complex which mediates the ATP-dependent exchange of histone H2A for the H2A variant HZT1 leading to transcriptional regulation of selected genes by chromatin remodeling. Component of the NuA4 histone acetyltransferase complex which is involved in transcriptional activation of selected genes principally by acetylation of nucleosomal histone H4 and H2A. The NuA4 complex is also involved in DNA repair.</text>
</comment>
<feature type="region of interest" description="Disordered" evidence="10">
    <location>
        <begin position="1"/>
        <end position="35"/>
    </location>
</feature>
<dbReference type="InterPro" id="IPR032563">
    <property type="entry name" value="DAMP1_SANT-like"/>
</dbReference>
<comment type="subcellular location">
    <subcellularLocation>
        <location evidence="1">Nucleus</location>
    </subcellularLocation>
</comment>
<dbReference type="SUPFAM" id="SSF46689">
    <property type="entry name" value="Homeodomain-like"/>
    <property type="match status" value="1"/>
</dbReference>
<keyword evidence="7" id="KW-0539">Nucleus</keyword>
<evidence type="ECO:0000256" key="3">
    <source>
        <dbReference type="ARBA" id="ARBA00019132"/>
    </source>
</evidence>
<dbReference type="InterPro" id="IPR027109">
    <property type="entry name" value="Swc4/Dmap1"/>
</dbReference>
<feature type="region of interest" description="Disordered" evidence="10">
    <location>
        <begin position="422"/>
        <end position="492"/>
    </location>
</feature>
<evidence type="ECO:0000313" key="12">
    <source>
        <dbReference type="EMBL" id="KAJ3841503.1"/>
    </source>
</evidence>
<feature type="domain" description="Myb-like" evidence="11">
    <location>
        <begin position="128"/>
        <end position="183"/>
    </location>
</feature>
<dbReference type="Gene3D" id="1.10.10.60">
    <property type="entry name" value="Homeodomain-like"/>
    <property type="match status" value="1"/>
</dbReference>
<evidence type="ECO:0000256" key="6">
    <source>
        <dbReference type="ARBA" id="ARBA00023163"/>
    </source>
</evidence>
<dbReference type="PROSITE" id="PS50090">
    <property type="entry name" value="MYB_LIKE"/>
    <property type="match status" value="1"/>
</dbReference>
<dbReference type="GO" id="GO:0006338">
    <property type="term" value="P:chromatin remodeling"/>
    <property type="evidence" value="ECO:0007669"/>
    <property type="project" value="InterPro"/>
</dbReference>